<proteinExistence type="predicted"/>
<feature type="region of interest" description="Disordered" evidence="1">
    <location>
        <begin position="1"/>
        <end position="23"/>
    </location>
</feature>
<gene>
    <name evidence="2" type="ORF">CJ199_12195</name>
</gene>
<evidence type="ECO:0000256" key="1">
    <source>
        <dbReference type="SAM" id="MobiDB-lite"/>
    </source>
</evidence>
<evidence type="ECO:0000313" key="2">
    <source>
        <dbReference type="EMBL" id="PMD04415.1"/>
    </source>
</evidence>
<feature type="non-terminal residue" evidence="2">
    <location>
        <position position="1"/>
    </location>
</feature>
<dbReference type="EMBL" id="PNHK01000084">
    <property type="protein sequence ID" value="PMD04415.1"/>
    <property type="molecule type" value="Genomic_DNA"/>
</dbReference>
<name>A0A2N6VJV0_9MICO</name>
<dbReference type="Proteomes" id="UP000235598">
    <property type="component" value="Unassembled WGS sequence"/>
</dbReference>
<evidence type="ECO:0000313" key="3">
    <source>
        <dbReference type="Proteomes" id="UP000235598"/>
    </source>
</evidence>
<sequence>REPWGRKRIVTSDAMKEAPRPAGPRRALAPFVVLALTLSLTACGSSADKRPISGPQPDGFPISVTHAHGETSIPSTPERVVVLGGSA</sequence>
<reference evidence="2 3" key="1">
    <citation type="submission" date="2017-09" db="EMBL/GenBank/DDBJ databases">
        <title>Bacterial strain isolated from the female urinary microbiota.</title>
        <authorList>
            <person name="Thomas-White K."/>
            <person name="Kumar N."/>
            <person name="Forster S."/>
            <person name="Putonti C."/>
            <person name="Lawley T."/>
            <person name="Wolfe A.J."/>
        </authorList>
    </citation>
    <scope>NUCLEOTIDE SEQUENCE [LARGE SCALE GENOMIC DNA]</scope>
    <source>
        <strain evidence="2 3">UMB1301</strain>
    </source>
</reference>
<feature type="non-terminal residue" evidence="2">
    <location>
        <position position="87"/>
    </location>
</feature>
<organism evidence="2 3">
    <name type="scientific">Brevibacterium paucivorans</name>
    <dbReference type="NCBI Taxonomy" id="170994"/>
    <lineage>
        <taxon>Bacteria</taxon>
        <taxon>Bacillati</taxon>
        <taxon>Actinomycetota</taxon>
        <taxon>Actinomycetes</taxon>
        <taxon>Micrococcales</taxon>
        <taxon>Brevibacteriaceae</taxon>
        <taxon>Brevibacterium</taxon>
    </lineage>
</organism>
<accession>A0A2N6VJV0</accession>
<dbReference type="Gene3D" id="3.40.50.1980">
    <property type="entry name" value="Nitrogenase molybdenum iron protein domain"/>
    <property type="match status" value="1"/>
</dbReference>
<dbReference type="AlphaFoldDB" id="A0A2N6VJV0"/>
<protein>
    <submittedName>
        <fullName evidence="2">Uncharacterized protein</fullName>
    </submittedName>
</protein>
<comment type="caution">
    <text evidence="2">The sequence shown here is derived from an EMBL/GenBank/DDBJ whole genome shotgun (WGS) entry which is preliminary data.</text>
</comment>